<evidence type="ECO:0000313" key="1">
    <source>
        <dbReference type="EMBL" id="TRZ40544.1"/>
    </source>
</evidence>
<protein>
    <recommendedName>
        <fullName evidence="3">CheW-like domain-containing protein</fullName>
    </recommendedName>
</protein>
<dbReference type="Proteomes" id="UP000319837">
    <property type="component" value="Unassembled WGS sequence"/>
</dbReference>
<reference evidence="2" key="1">
    <citation type="submission" date="2018-10" db="EMBL/GenBank/DDBJ databases">
        <title>FDA dAtabase for Regulatory Grade micrObial Sequences (FDA-ARGOS): Supporting development and validation of Infectious Disease Dx tests.</title>
        <authorList>
            <person name="Minogue T."/>
            <person name="Wolcott M."/>
            <person name="Wasieloski L."/>
            <person name="Aguilar W."/>
            <person name="Moore D."/>
            <person name="Tallon L."/>
            <person name="Sadzewicz L."/>
            <person name="Sengamalay N."/>
            <person name="Ott S."/>
            <person name="Godinez A."/>
            <person name="Nagaraj S."/>
            <person name="Vavikolanu K."/>
            <person name="Vyas G."/>
            <person name="Nadendla S."/>
            <person name="George J."/>
            <person name="Sichtig H."/>
        </authorList>
    </citation>
    <scope>NUCLEOTIDE SEQUENCE [LARGE SCALE GENOMIC DNA]</scope>
    <source>
        <strain evidence="2">FDAARGOS_343</strain>
    </source>
</reference>
<evidence type="ECO:0000313" key="2">
    <source>
        <dbReference type="Proteomes" id="UP000319837"/>
    </source>
</evidence>
<comment type="caution">
    <text evidence="1">The sequence shown here is derived from an EMBL/GenBank/DDBJ whole genome shotgun (WGS) entry which is preliminary data.</text>
</comment>
<name>A0A553SU84_NIACI</name>
<evidence type="ECO:0008006" key="3">
    <source>
        <dbReference type="Google" id="ProtNLM"/>
    </source>
</evidence>
<organism evidence="1 2">
    <name type="scientific">Niallia circulans</name>
    <name type="common">Bacillus circulans</name>
    <dbReference type="NCBI Taxonomy" id="1397"/>
    <lineage>
        <taxon>Bacteria</taxon>
        <taxon>Bacillati</taxon>
        <taxon>Bacillota</taxon>
        <taxon>Bacilli</taxon>
        <taxon>Bacillales</taxon>
        <taxon>Bacillaceae</taxon>
        <taxon>Niallia</taxon>
    </lineage>
</organism>
<dbReference type="AlphaFoldDB" id="A0A553SU84"/>
<sequence length="172" mass="19740">MEKEHFLLVRIGEEHFALKLEFIKIVGLIDTTNDIRIADNSSHTCNWFIGWTQLTYLSPFKINTKSNRLTIDTAIIDTSKLLFKSDLEYSLPLSLVVYQAGENFISFTADDAINVSKLNREAIKQNTTSNNRYGDYSEGNVLVNGVDFTIINLLEYYFSKDNTLQKNRQVID</sequence>
<accession>A0A553SU84</accession>
<proteinExistence type="predicted"/>
<dbReference type="RefSeq" id="WP_185763932.1">
    <property type="nucleotide sequence ID" value="NZ_RIBP01000001.1"/>
</dbReference>
<dbReference type="EMBL" id="RIBP01000001">
    <property type="protein sequence ID" value="TRZ40544.1"/>
    <property type="molecule type" value="Genomic_DNA"/>
</dbReference>
<gene>
    <name evidence="1" type="ORF">CEQ21_06480</name>
</gene>